<dbReference type="SUPFAM" id="SSF55144">
    <property type="entry name" value="LigT-like"/>
    <property type="match status" value="1"/>
</dbReference>
<keyword evidence="2" id="KW-0436">Ligase</keyword>
<dbReference type="KEGG" id="mci:Mesci_5107"/>
<dbReference type="OrthoDB" id="7770344at2"/>
<sequence>MYLQGEFDYGLPEPPWRPKRPERVFFGLFLHSKDHSRFADCQNRLCGQCGVTGDQLLPERFHVSLQHVGDYKRLRSKILFAAARSGRCIAMAPFEVTFRYASSFPGRPATRGKPAKHPFVLLADDGPVCELSRKLGVEMLREGLKASDGFVPHLTLAYDRKLVPKQPMGPISFVAREFVLVHSLRGLKKYVFPECWPLSAM</sequence>
<gene>
    <name evidence="2" type="ordered locus">Mesci_5107</name>
</gene>
<evidence type="ECO:0000256" key="1">
    <source>
        <dbReference type="ARBA" id="ARBA00022801"/>
    </source>
</evidence>
<organism evidence="2 3">
    <name type="scientific">Mesorhizobium ciceri biovar biserrulae (strain HAMBI 2942 / LMG 23838 / WSM1271)</name>
    <dbReference type="NCBI Taxonomy" id="765698"/>
    <lineage>
        <taxon>Bacteria</taxon>
        <taxon>Pseudomonadati</taxon>
        <taxon>Pseudomonadota</taxon>
        <taxon>Alphaproteobacteria</taxon>
        <taxon>Hyphomicrobiales</taxon>
        <taxon>Phyllobacteriaceae</taxon>
        <taxon>Mesorhizobium</taxon>
    </lineage>
</organism>
<dbReference type="GO" id="GO:0016874">
    <property type="term" value="F:ligase activity"/>
    <property type="evidence" value="ECO:0007669"/>
    <property type="project" value="UniProtKB-KW"/>
</dbReference>
<dbReference type="Gene3D" id="3.90.1140.10">
    <property type="entry name" value="Cyclic phosphodiesterase"/>
    <property type="match status" value="1"/>
</dbReference>
<dbReference type="PATRIC" id="fig|765698.3.peg.5632"/>
<dbReference type="eggNOG" id="COG1514">
    <property type="taxonomic scope" value="Bacteria"/>
</dbReference>
<dbReference type="PANTHER" id="PTHR35561:SF1">
    <property type="entry name" value="RNA 2',3'-CYCLIC PHOSPHODIESTERASE"/>
    <property type="match status" value="1"/>
</dbReference>
<evidence type="ECO:0000313" key="2">
    <source>
        <dbReference type="EMBL" id="ADV14207.1"/>
    </source>
</evidence>
<dbReference type="InterPro" id="IPR004175">
    <property type="entry name" value="RNA_CPDase"/>
</dbReference>
<dbReference type="EMBL" id="CP002447">
    <property type="protein sequence ID" value="ADV14207.1"/>
    <property type="molecule type" value="Genomic_DNA"/>
</dbReference>
<protein>
    <submittedName>
        <fullName evidence="2">2',5' RNA ligase</fullName>
    </submittedName>
</protein>
<dbReference type="HOGENOM" id="CLU_081251_2_0_5"/>
<dbReference type="RefSeq" id="WP_013532859.1">
    <property type="nucleotide sequence ID" value="NC_014923.1"/>
</dbReference>
<keyword evidence="1" id="KW-0378">Hydrolase</keyword>
<dbReference type="GO" id="GO:0004113">
    <property type="term" value="F:2',3'-cyclic-nucleotide 3'-phosphodiesterase activity"/>
    <property type="evidence" value="ECO:0007669"/>
    <property type="project" value="InterPro"/>
</dbReference>
<evidence type="ECO:0000313" key="3">
    <source>
        <dbReference type="Proteomes" id="UP000007471"/>
    </source>
</evidence>
<name>E8T949_MESCW</name>
<dbReference type="STRING" id="765698.Mesci_5107"/>
<dbReference type="GO" id="GO:0008664">
    <property type="term" value="F:RNA 2',3'-cyclic 3'-phosphodiesterase activity"/>
    <property type="evidence" value="ECO:0007669"/>
    <property type="project" value="InterPro"/>
</dbReference>
<dbReference type="AlphaFoldDB" id="E8T949"/>
<reference evidence="3" key="1">
    <citation type="submission" date="2011-01" db="EMBL/GenBank/DDBJ databases">
        <title>Complete sequence of chromosome of Mesorhizobium ciceri bv. biserrulae WSM1271.</title>
        <authorList>
            <person name="Lucas S."/>
            <person name="Copeland A."/>
            <person name="Lapidus A."/>
            <person name="Cheng J.-F."/>
            <person name="Goodwin L."/>
            <person name="Pitluck S."/>
            <person name="Teshima H."/>
            <person name="Detter J.C."/>
            <person name="Han C."/>
            <person name="Tapia R."/>
            <person name="Land M."/>
            <person name="Hauser L."/>
            <person name="Kyrpides N."/>
            <person name="Ivanova N."/>
            <person name="Nandasena K."/>
            <person name="Reeve W.G."/>
            <person name="Howieson J.G."/>
            <person name="O'Hara G."/>
            <person name="Tiwari R.P."/>
            <person name="Woyke T."/>
        </authorList>
    </citation>
    <scope>NUCLEOTIDE SEQUENCE [LARGE SCALE GENOMIC DNA]</scope>
    <source>
        <strain evidence="3">HAMBI 2942 / LMG 23838 / WSM1271</strain>
    </source>
</reference>
<dbReference type="PANTHER" id="PTHR35561">
    <property type="entry name" value="RNA 2',3'-CYCLIC PHOSPHODIESTERASE"/>
    <property type="match status" value="1"/>
</dbReference>
<dbReference type="InterPro" id="IPR009097">
    <property type="entry name" value="Cyclic_Pdiesterase"/>
</dbReference>
<accession>E8T949</accession>
<proteinExistence type="predicted"/>
<dbReference type="Proteomes" id="UP000007471">
    <property type="component" value="Chromosome"/>
</dbReference>